<gene>
    <name evidence="2" type="ORF">IV74_GL001965</name>
</gene>
<proteinExistence type="predicted"/>
<keyword evidence="3" id="KW-1185">Reference proteome</keyword>
<dbReference type="AlphaFoldDB" id="A0A0R2HN97"/>
<organism evidence="2 3">
    <name type="scientific">Carnobacterium divergens DSM 20623</name>
    <dbReference type="NCBI Taxonomy" id="1449336"/>
    <lineage>
        <taxon>Bacteria</taxon>
        <taxon>Bacillati</taxon>
        <taxon>Bacillota</taxon>
        <taxon>Bacilli</taxon>
        <taxon>Lactobacillales</taxon>
        <taxon>Carnobacteriaceae</taxon>
        <taxon>Carnobacterium</taxon>
    </lineage>
</organism>
<name>A0A0R2HN97_CARDV</name>
<accession>A0A0R2HN97</accession>
<sequence>MEGMNQLESSLYLEYLFLSLFSRKEARKPISVFHILTGKRTASILYVAESYQLKHFFSCFRHLKKEEYLKKMDILIERNELKTTSDSLVYLTEKGEKAVANFFENHYYPTHFNGLLEGRSLKSFWRLLTFVTQVLSEMSHENVRYLPIEKEWKQQIWLKSWLQMQKKMLSKEMLSQSFAKEWMALLAMIEPIGATVISLKLTGYKTYGKTAKQISILLERELDEIQVILTDGLFQCIKYIKESNEFPLFLELYLESIRKISLFNQSTLETKKLIDEGSSLDEVATKRGLKLSTVSEHLIELAILDETYPIKELIPERDYRQIMGLFELNPTIGYYEIEEQGYQIPFYIYRLLQIERRRTNG</sequence>
<dbReference type="PATRIC" id="fig|1449336.4.peg.2002"/>
<reference evidence="2 3" key="1">
    <citation type="journal article" date="2015" name="Genome Announc.">
        <title>Expanding the biotechnology potential of lactobacilli through comparative genomics of 213 strains and associated genera.</title>
        <authorList>
            <person name="Sun Z."/>
            <person name="Harris H.M."/>
            <person name="McCann A."/>
            <person name="Guo C."/>
            <person name="Argimon S."/>
            <person name="Zhang W."/>
            <person name="Yang X."/>
            <person name="Jeffery I.B."/>
            <person name="Cooney J.C."/>
            <person name="Kagawa T.F."/>
            <person name="Liu W."/>
            <person name="Song Y."/>
            <person name="Salvetti E."/>
            <person name="Wrobel A."/>
            <person name="Rasinkangas P."/>
            <person name="Parkhill J."/>
            <person name="Rea M.C."/>
            <person name="O'Sullivan O."/>
            <person name="Ritari J."/>
            <person name="Douillard F.P."/>
            <person name="Paul Ross R."/>
            <person name="Yang R."/>
            <person name="Briner A.E."/>
            <person name="Felis G.E."/>
            <person name="de Vos W.M."/>
            <person name="Barrangou R."/>
            <person name="Klaenhammer T.R."/>
            <person name="Caufield P.W."/>
            <person name="Cui Y."/>
            <person name="Zhang H."/>
            <person name="O'Toole P.W."/>
        </authorList>
    </citation>
    <scope>NUCLEOTIDE SEQUENCE [LARGE SCALE GENOMIC DNA]</scope>
    <source>
        <strain evidence="2 3">DSM 20623</strain>
    </source>
</reference>
<protein>
    <recommendedName>
        <fullName evidence="1">Helicase Helix-turn-helix domain-containing protein</fullName>
    </recommendedName>
</protein>
<dbReference type="InterPro" id="IPR029491">
    <property type="entry name" value="Helicase_HTH"/>
</dbReference>
<comment type="caution">
    <text evidence="2">The sequence shown here is derived from an EMBL/GenBank/DDBJ whole genome shotgun (WGS) entry which is preliminary data.</text>
</comment>
<dbReference type="eggNOG" id="COG4955">
    <property type="taxonomic scope" value="Bacteria"/>
</dbReference>
<dbReference type="Proteomes" id="UP000051658">
    <property type="component" value="Unassembled WGS sequence"/>
</dbReference>
<feature type="domain" description="Helicase Helix-turn-helix" evidence="1">
    <location>
        <begin position="266"/>
        <end position="347"/>
    </location>
</feature>
<evidence type="ECO:0000313" key="3">
    <source>
        <dbReference type="Proteomes" id="UP000051658"/>
    </source>
</evidence>
<evidence type="ECO:0000313" key="2">
    <source>
        <dbReference type="EMBL" id="KRN54384.1"/>
    </source>
</evidence>
<dbReference type="Pfam" id="PF14493">
    <property type="entry name" value="HTH_40"/>
    <property type="match status" value="1"/>
</dbReference>
<dbReference type="EMBL" id="JQBS01000035">
    <property type="protein sequence ID" value="KRN54384.1"/>
    <property type="molecule type" value="Genomic_DNA"/>
</dbReference>
<evidence type="ECO:0000259" key="1">
    <source>
        <dbReference type="Pfam" id="PF14493"/>
    </source>
</evidence>